<feature type="non-terminal residue" evidence="1">
    <location>
        <position position="1"/>
    </location>
</feature>
<evidence type="ECO:0000313" key="2">
    <source>
        <dbReference type="Proteomes" id="UP000265520"/>
    </source>
</evidence>
<proteinExistence type="predicted"/>
<dbReference type="EMBL" id="LXQA010566638">
    <property type="protein sequence ID" value="MCI59595.1"/>
    <property type="molecule type" value="Genomic_DNA"/>
</dbReference>
<comment type="caution">
    <text evidence="1">The sequence shown here is derived from an EMBL/GenBank/DDBJ whole genome shotgun (WGS) entry which is preliminary data.</text>
</comment>
<accession>A0A392TI63</accession>
<evidence type="ECO:0000313" key="1">
    <source>
        <dbReference type="EMBL" id="MCI59595.1"/>
    </source>
</evidence>
<dbReference type="Proteomes" id="UP000265520">
    <property type="component" value="Unassembled WGS sequence"/>
</dbReference>
<organism evidence="1 2">
    <name type="scientific">Trifolium medium</name>
    <dbReference type="NCBI Taxonomy" id="97028"/>
    <lineage>
        <taxon>Eukaryota</taxon>
        <taxon>Viridiplantae</taxon>
        <taxon>Streptophyta</taxon>
        <taxon>Embryophyta</taxon>
        <taxon>Tracheophyta</taxon>
        <taxon>Spermatophyta</taxon>
        <taxon>Magnoliopsida</taxon>
        <taxon>eudicotyledons</taxon>
        <taxon>Gunneridae</taxon>
        <taxon>Pentapetalae</taxon>
        <taxon>rosids</taxon>
        <taxon>fabids</taxon>
        <taxon>Fabales</taxon>
        <taxon>Fabaceae</taxon>
        <taxon>Papilionoideae</taxon>
        <taxon>50 kb inversion clade</taxon>
        <taxon>NPAAA clade</taxon>
        <taxon>Hologalegina</taxon>
        <taxon>IRL clade</taxon>
        <taxon>Trifolieae</taxon>
        <taxon>Trifolium</taxon>
    </lineage>
</organism>
<sequence length="65" mass="7255">YDEHLHRLKASETITSSSSLSWKLNDLSALHECTDKISMSLRESETLPVIHPSMLRLQDSCAKGG</sequence>
<dbReference type="AlphaFoldDB" id="A0A392TI63"/>
<reference evidence="1 2" key="1">
    <citation type="journal article" date="2018" name="Front. Plant Sci.">
        <title>Red Clover (Trifolium pratense) and Zigzag Clover (T. medium) - A Picture of Genomic Similarities and Differences.</title>
        <authorList>
            <person name="Dluhosova J."/>
            <person name="Istvanek J."/>
            <person name="Nedelnik J."/>
            <person name="Repkova J."/>
        </authorList>
    </citation>
    <scope>NUCLEOTIDE SEQUENCE [LARGE SCALE GENOMIC DNA]</scope>
    <source>
        <strain evidence="2">cv. 10/8</strain>
        <tissue evidence="1">Leaf</tissue>
    </source>
</reference>
<name>A0A392TI63_9FABA</name>
<keyword evidence="2" id="KW-1185">Reference proteome</keyword>
<protein>
    <submittedName>
        <fullName evidence="1">Uncharacterized protein</fullName>
    </submittedName>
</protein>